<protein>
    <submittedName>
        <fullName evidence="2">15291_t:CDS:1</fullName>
    </submittedName>
</protein>
<keyword evidence="3" id="KW-1185">Reference proteome</keyword>
<proteinExistence type="predicted"/>
<evidence type="ECO:0000313" key="3">
    <source>
        <dbReference type="Proteomes" id="UP000789759"/>
    </source>
</evidence>
<comment type="caution">
    <text evidence="2">The sequence shown here is derived from an EMBL/GenBank/DDBJ whole genome shotgun (WGS) entry which is preliminary data.</text>
</comment>
<evidence type="ECO:0000313" key="2">
    <source>
        <dbReference type="EMBL" id="CAG8631743.1"/>
    </source>
</evidence>
<dbReference type="EMBL" id="CAJVQA010005983">
    <property type="protein sequence ID" value="CAG8631743.1"/>
    <property type="molecule type" value="Genomic_DNA"/>
</dbReference>
<feature type="compositionally biased region" description="Basic and acidic residues" evidence="1">
    <location>
        <begin position="303"/>
        <end position="315"/>
    </location>
</feature>
<organism evidence="2 3">
    <name type="scientific">Cetraspora pellucida</name>
    <dbReference type="NCBI Taxonomy" id="1433469"/>
    <lineage>
        <taxon>Eukaryota</taxon>
        <taxon>Fungi</taxon>
        <taxon>Fungi incertae sedis</taxon>
        <taxon>Mucoromycota</taxon>
        <taxon>Glomeromycotina</taxon>
        <taxon>Glomeromycetes</taxon>
        <taxon>Diversisporales</taxon>
        <taxon>Gigasporaceae</taxon>
        <taxon>Cetraspora</taxon>
    </lineage>
</organism>
<dbReference type="Proteomes" id="UP000789759">
    <property type="component" value="Unassembled WGS sequence"/>
</dbReference>
<feature type="compositionally biased region" description="Polar residues" evidence="1">
    <location>
        <begin position="292"/>
        <end position="302"/>
    </location>
</feature>
<dbReference type="OrthoDB" id="2425801at2759"/>
<dbReference type="AlphaFoldDB" id="A0A9N9DB21"/>
<gene>
    <name evidence="2" type="ORF">CPELLU_LOCUS8420</name>
</gene>
<evidence type="ECO:0000256" key="1">
    <source>
        <dbReference type="SAM" id="MobiDB-lite"/>
    </source>
</evidence>
<reference evidence="2" key="1">
    <citation type="submission" date="2021-06" db="EMBL/GenBank/DDBJ databases">
        <authorList>
            <person name="Kallberg Y."/>
            <person name="Tangrot J."/>
            <person name="Rosling A."/>
        </authorList>
    </citation>
    <scope>NUCLEOTIDE SEQUENCE</scope>
    <source>
        <strain evidence="2">FL966</strain>
    </source>
</reference>
<sequence>MPCNVDTIVKVNQVRQSYKEDTKLFVVWAIGAYPVESEDCEMEMVLFISTNHEERDPNSQSIFEKNEYYCGGKVVPRNYNVKLRLKMTVASSTHIMVKRDLGSNRCPLKASLVGVTQEAPREINEENAIVSVSVSDYAGKNYSFIVKTVFPYHNTRFKHLTNNNRLNESVLFVVGQMEVIEKDLYVYAVDVSFVDIEGSQTVPASYRSVRSRLLNVHQSFNEDLSKVVTVKDSDLDKIESEFANDSVIGDSHSSKRVRLEDEIDHIEYVSSCSEFTNECNKEDMNESDEYEGNNTYNNNRETSSLEKIDKGKEKVIQPVIHNTRRRSEMFKGTNSNEKA</sequence>
<accession>A0A9N9DB21</accession>
<name>A0A9N9DB21_9GLOM</name>
<feature type="region of interest" description="Disordered" evidence="1">
    <location>
        <begin position="283"/>
        <end position="315"/>
    </location>
</feature>